<dbReference type="OrthoDB" id="2237472at2"/>
<proteinExistence type="predicted"/>
<comment type="caution">
    <text evidence="1">The sequence shown here is derived from an EMBL/GenBank/DDBJ whole genome shotgun (WGS) entry which is preliminary data.</text>
</comment>
<dbReference type="InterPro" id="IPR029033">
    <property type="entry name" value="His_PPase_superfam"/>
</dbReference>
<reference evidence="1 2" key="1">
    <citation type="submission" date="2017-10" db="EMBL/GenBank/DDBJ databases">
        <title>Bacillus sp. nov., a halophilic bacterium isolated from a Keqin Lake.</title>
        <authorList>
            <person name="Wang H."/>
        </authorList>
    </citation>
    <scope>NUCLEOTIDE SEQUENCE [LARGE SCALE GENOMIC DNA]</scope>
    <source>
        <strain evidence="1 2">KQ-12</strain>
    </source>
</reference>
<dbReference type="RefSeq" id="WP_110608916.1">
    <property type="nucleotide sequence ID" value="NZ_PDOD01000001.1"/>
</dbReference>
<dbReference type="SUPFAM" id="SSF53254">
    <property type="entry name" value="Phosphoglycerate mutase-like"/>
    <property type="match status" value="1"/>
</dbReference>
<dbReference type="CDD" id="cd07067">
    <property type="entry name" value="HP_PGM_like"/>
    <property type="match status" value="1"/>
</dbReference>
<organism evidence="1 2">
    <name type="scientific">Salipaludibacillus keqinensis</name>
    <dbReference type="NCBI Taxonomy" id="2045207"/>
    <lineage>
        <taxon>Bacteria</taxon>
        <taxon>Bacillati</taxon>
        <taxon>Bacillota</taxon>
        <taxon>Bacilli</taxon>
        <taxon>Bacillales</taxon>
        <taxon>Bacillaceae</taxon>
    </lineage>
</organism>
<dbReference type="InterPro" id="IPR013078">
    <property type="entry name" value="His_Pase_superF_clade-1"/>
</dbReference>
<sequence>MNRSLLSSLREGGLIFYARHGEATVGMDLPSFHYQNCLAQRNLSEEGRRQAIYYGKILRALQIPIQSPVSTSPFCRTIETAQLAFGSGNVIVDPFLADLYRLSGDLSSRDRQRILDNLQAMLEKNPEGGGNKVIVAHSFPVGVGLGQIPDMGTVIVRPKGEGHGYEVISQLSLEDFSILCS</sequence>
<dbReference type="AlphaFoldDB" id="A0A323TJV9"/>
<name>A0A323TJV9_9BACI</name>
<keyword evidence="2" id="KW-1185">Reference proteome</keyword>
<accession>A0A323TJV9</accession>
<dbReference type="EMBL" id="PDOD01000001">
    <property type="protein sequence ID" value="PYZ95281.1"/>
    <property type="molecule type" value="Genomic_DNA"/>
</dbReference>
<gene>
    <name evidence="1" type="ORF">CR194_07155</name>
</gene>
<dbReference type="Gene3D" id="3.40.50.1240">
    <property type="entry name" value="Phosphoglycerate mutase-like"/>
    <property type="match status" value="1"/>
</dbReference>
<evidence type="ECO:0000313" key="2">
    <source>
        <dbReference type="Proteomes" id="UP000248214"/>
    </source>
</evidence>
<evidence type="ECO:0000313" key="1">
    <source>
        <dbReference type="EMBL" id="PYZ95281.1"/>
    </source>
</evidence>
<dbReference type="Proteomes" id="UP000248214">
    <property type="component" value="Unassembled WGS sequence"/>
</dbReference>
<protein>
    <submittedName>
        <fullName evidence="1">Histidine phosphatase family protein</fullName>
    </submittedName>
</protein>